<dbReference type="GO" id="GO:0010150">
    <property type="term" value="P:leaf senescence"/>
    <property type="evidence" value="ECO:0007669"/>
    <property type="project" value="UniProtKB-ARBA"/>
</dbReference>
<dbReference type="GO" id="GO:0005634">
    <property type="term" value="C:nucleus"/>
    <property type="evidence" value="ECO:0007669"/>
    <property type="project" value="UniProtKB-SubCell"/>
</dbReference>
<accession>A0AAQ3K7G1</accession>
<protein>
    <recommendedName>
        <fullName evidence="8">WRKY domain-containing protein</fullName>
    </recommendedName>
</protein>
<dbReference type="GO" id="GO:0000976">
    <property type="term" value="F:transcription cis-regulatory region binding"/>
    <property type="evidence" value="ECO:0007669"/>
    <property type="project" value="TreeGrafter"/>
</dbReference>
<evidence type="ECO:0000256" key="1">
    <source>
        <dbReference type="ARBA" id="ARBA00004123"/>
    </source>
</evidence>
<dbReference type="PANTHER" id="PTHR32096:SF151">
    <property type="entry name" value="OS01G0656400 PROTEIN"/>
    <property type="match status" value="1"/>
</dbReference>
<reference evidence="9 10" key="1">
    <citation type="submission" date="2023-10" db="EMBL/GenBank/DDBJ databases">
        <title>Chromosome-scale genome assembly provides insights into flower coloration mechanisms of Canna indica.</title>
        <authorList>
            <person name="Li C."/>
        </authorList>
    </citation>
    <scope>NUCLEOTIDE SEQUENCE [LARGE SCALE GENOMIC DNA]</scope>
    <source>
        <tissue evidence="9">Flower</tissue>
    </source>
</reference>
<evidence type="ECO:0000256" key="2">
    <source>
        <dbReference type="ARBA" id="ARBA00023015"/>
    </source>
</evidence>
<gene>
    <name evidence="9" type="ORF">Cni_G11894</name>
</gene>
<dbReference type="Pfam" id="PF03106">
    <property type="entry name" value="WRKY"/>
    <property type="match status" value="1"/>
</dbReference>
<keyword evidence="5" id="KW-0539">Nucleus</keyword>
<dbReference type="PANTHER" id="PTHR32096">
    <property type="entry name" value="WRKY TRANSCRIPTION FACTOR 30-RELATED-RELATED"/>
    <property type="match status" value="1"/>
</dbReference>
<proteinExistence type="inferred from homology"/>
<evidence type="ECO:0000256" key="7">
    <source>
        <dbReference type="SAM" id="MobiDB-lite"/>
    </source>
</evidence>
<feature type="region of interest" description="Disordered" evidence="7">
    <location>
        <begin position="62"/>
        <end position="81"/>
    </location>
</feature>
<sequence length="326" mass="36276">MEKLGSVVEYQALVLAELAHALELARQMEAETKQHLSNDQPCNLLMQELLVSIERSICWAKSSSTPDCKQDGDSPRSFSESFPADTCKLPFKDKMPKKRKTLPKWTKEVRVQSSAGIEVPIDDGYTWRKYGQKDILGAKHPRGYYRCTHRNTQNCLATKQVQRSDKDQLLFRVTYHGAHTCLQRRQAPTGLAQEQQQEIKFQVHENSQDLLLSFQTGLGVKTEELEFGSAQAAQTAVPFFLASPSTPENNCASSRPSPTFVSSTASDSTYFSVLSPSSFDGGVTLRNPEPCADGGANSTSTSSNFADWDLMLLDLDFDQDLSSFLK</sequence>
<comment type="similarity">
    <text evidence="6">Belongs to the WRKY group III family.</text>
</comment>
<keyword evidence="4" id="KW-0804">Transcription</keyword>
<name>A0AAQ3K7G1_9LILI</name>
<dbReference type="GO" id="GO:0010193">
    <property type="term" value="P:response to ozone"/>
    <property type="evidence" value="ECO:0007669"/>
    <property type="project" value="UniProtKB-ARBA"/>
</dbReference>
<evidence type="ECO:0000313" key="9">
    <source>
        <dbReference type="EMBL" id="WOL03174.1"/>
    </source>
</evidence>
<dbReference type="InterPro" id="IPR036576">
    <property type="entry name" value="WRKY_dom_sf"/>
</dbReference>
<dbReference type="FunFam" id="2.20.25.80:FF:000009">
    <property type="entry name" value="WRKY transcription factor 53"/>
    <property type="match status" value="1"/>
</dbReference>
<dbReference type="EMBL" id="CP136893">
    <property type="protein sequence ID" value="WOL03174.1"/>
    <property type="molecule type" value="Genomic_DNA"/>
</dbReference>
<dbReference type="SMART" id="SM00774">
    <property type="entry name" value="WRKY"/>
    <property type="match status" value="1"/>
</dbReference>
<evidence type="ECO:0000313" key="10">
    <source>
        <dbReference type="Proteomes" id="UP001327560"/>
    </source>
</evidence>
<evidence type="ECO:0000256" key="4">
    <source>
        <dbReference type="ARBA" id="ARBA00023163"/>
    </source>
</evidence>
<keyword evidence="2" id="KW-0805">Transcription regulation</keyword>
<comment type="subcellular location">
    <subcellularLocation>
        <location evidence="1">Nucleus</location>
    </subcellularLocation>
</comment>
<evidence type="ECO:0000256" key="6">
    <source>
        <dbReference type="ARBA" id="ARBA00060850"/>
    </source>
</evidence>
<dbReference type="InterPro" id="IPR003657">
    <property type="entry name" value="WRKY_dom"/>
</dbReference>
<dbReference type="GO" id="GO:0042542">
    <property type="term" value="P:response to hydrogen peroxide"/>
    <property type="evidence" value="ECO:0007669"/>
    <property type="project" value="UniProtKB-ARBA"/>
</dbReference>
<dbReference type="AlphaFoldDB" id="A0AAQ3K7G1"/>
<evidence type="ECO:0000259" key="8">
    <source>
        <dbReference type="PROSITE" id="PS50811"/>
    </source>
</evidence>
<keyword evidence="10" id="KW-1185">Reference proteome</keyword>
<dbReference type="Gene3D" id="2.20.25.80">
    <property type="entry name" value="WRKY domain"/>
    <property type="match status" value="1"/>
</dbReference>
<dbReference type="Proteomes" id="UP001327560">
    <property type="component" value="Chromosome 4"/>
</dbReference>
<dbReference type="GO" id="GO:0009751">
    <property type="term" value="P:response to salicylic acid"/>
    <property type="evidence" value="ECO:0007669"/>
    <property type="project" value="UniProtKB-ARBA"/>
</dbReference>
<feature type="domain" description="WRKY" evidence="8">
    <location>
        <begin position="121"/>
        <end position="179"/>
    </location>
</feature>
<keyword evidence="3" id="KW-0238">DNA-binding</keyword>
<dbReference type="InterPro" id="IPR044810">
    <property type="entry name" value="WRKY_plant"/>
</dbReference>
<evidence type="ECO:0000256" key="5">
    <source>
        <dbReference type="ARBA" id="ARBA00023242"/>
    </source>
</evidence>
<organism evidence="9 10">
    <name type="scientific">Canna indica</name>
    <name type="common">Indian-shot</name>
    <dbReference type="NCBI Taxonomy" id="4628"/>
    <lineage>
        <taxon>Eukaryota</taxon>
        <taxon>Viridiplantae</taxon>
        <taxon>Streptophyta</taxon>
        <taxon>Embryophyta</taxon>
        <taxon>Tracheophyta</taxon>
        <taxon>Spermatophyta</taxon>
        <taxon>Magnoliopsida</taxon>
        <taxon>Liliopsida</taxon>
        <taxon>Zingiberales</taxon>
        <taxon>Cannaceae</taxon>
        <taxon>Canna</taxon>
    </lineage>
</organism>
<dbReference type="SUPFAM" id="SSF118290">
    <property type="entry name" value="WRKY DNA-binding domain"/>
    <property type="match status" value="1"/>
</dbReference>
<dbReference type="PROSITE" id="PS50811">
    <property type="entry name" value="WRKY"/>
    <property type="match status" value="1"/>
</dbReference>
<dbReference type="GO" id="GO:0003700">
    <property type="term" value="F:DNA-binding transcription factor activity"/>
    <property type="evidence" value="ECO:0007669"/>
    <property type="project" value="InterPro"/>
</dbReference>
<evidence type="ECO:0000256" key="3">
    <source>
        <dbReference type="ARBA" id="ARBA00023125"/>
    </source>
</evidence>